<organism evidence="7 8">
    <name type="scientific">Coleophoma crateriformis</name>
    <dbReference type="NCBI Taxonomy" id="565419"/>
    <lineage>
        <taxon>Eukaryota</taxon>
        <taxon>Fungi</taxon>
        <taxon>Dikarya</taxon>
        <taxon>Ascomycota</taxon>
        <taxon>Pezizomycotina</taxon>
        <taxon>Leotiomycetes</taxon>
        <taxon>Helotiales</taxon>
        <taxon>Dermateaceae</taxon>
        <taxon>Coleophoma</taxon>
    </lineage>
</organism>
<dbReference type="PANTHER" id="PTHR19432">
    <property type="entry name" value="SUGAR TRANSPORTER"/>
    <property type="match status" value="1"/>
</dbReference>
<comment type="caution">
    <text evidence="7">The sequence shown here is derived from an EMBL/GenBank/DDBJ whole genome shotgun (WGS) entry which is preliminary data.</text>
</comment>
<keyword evidence="3 6" id="KW-0812">Transmembrane</keyword>
<feature type="transmembrane region" description="Helical" evidence="6">
    <location>
        <begin position="123"/>
        <end position="141"/>
    </location>
</feature>
<evidence type="ECO:0000313" key="7">
    <source>
        <dbReference type="EMBL" id="RDW57828.1"/>
    </source>
</evidence>
<dbReference type="OrthoDB" id="28755at2759"/>
<dbReference type="GO" id="GO:0008506">
    <property type="term" value="F:sucrose:proton symporter activity"/>
    <property type="evidence" value="ECO:0007669"/>
    <property type="project" value="TreeGrafter"/>
</dbReference>
<evidence type="ECO:0000256" key="2">
    <source>
        <dbReference type="ARBA" id="ARBA00022448"/>
    </source>
</evidence>
<keyword evidence="4 6" id="KW-1133">Transmembrane helix</keyword>
<keyword evidence="2" id="KW-0813">Transport</keyword>
<dbReference type="EMBL" id="PDLN01000022">
    <property type="protein sequence ID" value="RDW57828.1"/>
    <property type="molecule type" value="Genomic_DNA"/>
</dbReference>
<protein>
    <submittedName>
        <fullName evidence="7">MFS general substrate transporter-30</fullName>
    </submittedName>
</protein>
<feature type="transmembrane region" description="Helical" evidence="6">
    <location>
        <begin position="482"/>
        <end position="502"/>
    </location>
</feature>
<evidence type="ECO:0000256" key="6">
    <source>
        <dbReference type="SAM" id="Phobius"/>
    </source>
</evidence>
<evidence type="ECO:0000313" key="8">
    <source>
        <dbReference type="Proteomes" id="UP000256328"/>
    </source>
</evidence>
<feature type="transmembrane region" description="Helical" evidence="6">
    <location>
        <begin position="297"/>
        <end position="318"/>
    </location>
</feature>
<dbReference type="Proteomes" id="UP000256328">
    <property type="component" value="Unassembled WGS sequence"/>
</dbReference>
<gene>
    <name evidence="7" type="ORF">BP5796_12629</name>
</gene>
<dbReference type="AlphaFoldDB" id="A0A3D8Q871"/>
<dbReference type="InterPro" id="IPR036259">
    <property type="entry name" value="MFS_trans_sf"/>
</dbReference>
<evidence type="ECO:0000256" key="5">
    <source>
        <dbReference type="ARBA" id="ARBA00023136"/>
    </source>
</evidence>
<accession>A0A3D8Q871</accession>
<dbReference type="GO" id="GO:0005886">
    <property type="term" value="C:plasma membrane"/>
    <property type="evidence" value="ECO:0007669"/>
    <property type="project" value="TreeGrafter"/>
</dbReference>
<feature type="transmembrane region" description="Helical" evidence="6">
    <location>
        <begin position="51"/>
        <end position="71"/>
    </location>
</feature>
<feature type="transmembrane region" description="Helical" evidence="6">
    <location>
        <begin position="411"/>
        <end position="444"/>
    </location>
</feature>
<feature type="transmembrane region" description="Helical" evidence="6">
    <location>
        <begin position="350"/>
        <end position="371"/>
    </location>
</feature>
<evidence type="ECO:0000256" key="3">
    <source>
        <dbReference type="ARBA" id="ARBA00022692"/>
    </source>
</evidence>
<dbReference type="SUPFAM" id="SSF103473">
    <property type="entry name" value="MFS general substrate transporter"/>
    <property type="match status" value="1"/>
</dbReference>
<proteinExistence type="predicted"/>
<evidence type="ECO:0000256" key="1">
    <source>
        <dbReference type="ARBA" id="ARBA00004141"/>
    </source>
</evidence>
<dbReference type="PANTHER" id="PTHR19432:SF35">
    <property type="entry name" value="SOLUTE CARRIER FAMILY 45 MEMBER 3 ISOFORM X1"/>
    <property type="match status" value="1"/>
</dbReference>
<feature type="transmembrane region" description="Helical" evidence="6">
    <location>
        <begin position="161"/>
        <end position="181"/>
    </location>
</feature>
<reference evidence="7 8" key="1">
    <citation type="journal article" date="2018" name="IMA Fungus">
        <title>IMA Genome-F 9: Draft genome sequence of Annulohypoxylon stygium, Aspergillus mulundensis, Berkeleyomyces basicola (syn. Thielaviopsis basicola), Ceratocystis smalleyi, two Cercospora beticola strains, Coleophoma cylindrospora, Fusarium fracticaudum, Phialophora cf. hyalina, and Morchella septimelata.</title>
        <authorList>
            <person name="Wingfield B.D."/>
            <person name="Bills G.F."/>
            <person name="Dong Y."/>
            <person name="Huang W."/>
            <person name="Nel W.J."/>
            <person name="Swalarsk-Parry B.S."/>
            <person name="Vaghefi N."/>
            <person name="Wilken P.M."/>
            <person name="An Z."/>
            <person name="de Beer Z.W."/>
            <person name="De Vos L."/>
            <person name="Chen L."/>
            <person name="Duong T.A."/>
            <person name="Gao Y."/>
            <person name="Hammerbacher A."/>
            <person name="Kikkert J.R."/>
            <person name="Li Y."/>
            <person name="Li H."/>
            <person name="Li K."/>
            <person name="Li Q."/>
            <person name="Liu X."/>
            <person name="Ma X."/>
            <person name="Naidoo K."/>
            <person name="Pethybridge S.J."/>
            <person name="Sun J."/>
            <person name="Steenkamp E.T."/>
            <person name="van der Nest M.A."/>
            <person name="van Wyk S."/>
            <person name="Wingfield M.J."/>
            <person name="Xiong C."/>
            <person name="Yue Q."/>
            <person name="Zhang X."/>
        </authorList>
    </citation>
    <scope>NUCLEOTIDE SEQUENCE [LARGE SCALE GENOMIC DNA]</scope>
    <source>
        <strain evidence="7 8">BP5796</strain>
    </source>
</reference>
<sequence>MSSPMGNEEGVPTKDPEFMTDRMSIDTSEGLNIEKHELTGERSLQFRKSTLDLICLTLGLGGLQGVFALQFGNGSEYLTSLGLSKPVMSLVWLAGPISGAILQPYFCLRSDQCQSRWGRRKPFVVGGGGAIILSLLGQAWAPDLMRSTTYLLLGVDRQSILSTEIVATTVVLFVVALNFAVQPVQGCLRALIVDTCPKDQQATANAWAGRIISIANVLSYFCGYIDLASLFPALGGTQFKVLSSVTSVALGVSIAMTCWTVKERPGAWHEPDIDSSRNLLHELGYLAKRYRDLPLQVQRVCIIQVFAWMGWFPFLFYVELYIRDRYLTTSLDYSAPSNSFTEEEAAKRGLLGMVIFAAISLFASIAVPTLVRPNNHSQHHHSRSPLLSNLLITISTWISSIHHLWMVSHMLYAICMLATMFISSISGTYALVGIAGVCWAVTIWAPYAIISTSLLDSTDIHQNDDGAGSEQRLGTVIGIHNVAIAVPQILAALLCSFVFWMFDGSGSSLTDDSIGWVLRLGGLSALAAAILTTRLNEDGEIERCKLEEMQYA</sequence>
<evidence type="ECO:0000256" key="4">
    <source>
        <dbReference type="ARBA" id="ARBA00022989"/>
    </source>
</evidence>
<keyword evidence="8" id="KW-1185">Reference proteome</keyword>
<dbReference type="Gene3D" id="1.20.1250.20">
    <property type="entry name" value="MFS general substrate transporter like domains"/>
    <property type="match status" value="1"/>
</dbReference>
<name>A0A3D8Q871_9HELO</name>
<keyword evidence="5 6" id="KW-0472">Membrane</keyword>
<feature type="transmembrane region" description="Helical" evidence="6">
    <location>
        <begin position="83"/>
        <end position="102"/>
    </location>
</feature>
<comment type="subcellular location">
    <subcellularLocation>
        <location evidence="1">Membrane</location>
        <topology evidence="1">Multi-pass membrane protein</topology>
    </subcellularLocation>
</comment>
<feature type="transmembrane region" description="Helical" evidence="6">
    <location>
        <begin position="386"/>
        <end position="405"/>
    </location>
</feature>
<feature type="transmembrane region" description="Helical" evidence="6">
    <location>
        <begin position="514"/>
        <end position="533"/>
    </location>
</feature>